<dbReference type="Proteomes" id="UP000228593">
    <property type="component" value="Unassembled WGS sequence"/>
</dbReference>
<comment type="caution">
    <text evidence="1">The sequence shown here is derived from an EMBL/GenBank/DDBJ whole genome shotgun (WGS) entry which is preliminary data.</text>
</comment>
<accession>A0A2G8T532</accession>
<dbReference type="InterPro" id="IPR010263">
    <property type="entry name" value="T6SS_TssK"/>
</dbReference>
<dbReference type="OrthoDB" id="9775333at2"/>
<sequence length="90" mass="10296">MRLCRRGRLSDITPLAYRLRAAVPIRFKISSSTNIDDIVRLALPGVKLTHMVQVQVPVRLNTHYFSLENKGMLFEAMLKTQTLTLDDLKV</sequence>
<dbReference type="Pfam" id="PF05936">
    <property type="entry name" value="T6SS_VasE"/>
    <property type="match status" value="1"/>
</dbReference>
<evidence type="ECO:0000313" key="1">
    <source>
        <dbReference type="EMBL" id="PIL41167.1"/>
    </source>
</evidence>
<organism evidence="1 2">
    <name type="scientific">Massilia psychrophila</name>
    <dbReference type="NCBI Taxonomy" id="1603353"/>
    <lineage>
        <taxon>Bacteria</taxon>
        <taxon>Pseudomonadati</taxon>
        <taxon>Pseudomonadota</taxon>
        <taxon>Betaproteobacteria</taxon>
        <taxon>Burkholderiales</taxon>
        <taxon>Oxalobacteraceae</taxon>
        <taxon>Telluria group</taxon>
        <taxon>Massilia</taxon>
    </lineage>
</organism>
<dbReference type="RefSeq" id="WP_099914612.1">
    <property type="nucleotide sequence ID" value="NZ_BMHS01000004.1"/>
</dbReference>
<gene>
    <name evidence="1" type="ORF">CR103_03455</name>
</gene>
<reference evidence="1 2" key="1">
    <citation type="submission" date="2017-10" db="EMBL/GenBank/DDBJ databases">
        <title>Massilia psychrophilum sp. nov., a novel purple-pigmented bacterium isolated from Tianshan glacier, Xinjiang Municipality, China.</title>
        <authorList>
            <person name="Wang H."/>
        </authorList>
    </citation>
    <scope>NUCLEOTIDE SEQUENCE [LARGE SCALE GENOMIC DNA]</scope>
    <source>
        <strain evidence="1 2">JCM 30813</strain>
    </source>
</reference>
<keyword evidence="2" id="KW-1185">Reference proteome</keyword>
<name>A0A2G8T532_9BURK</name>
<dbReference type="AlphaFoldDB" id="A0A2G8T532"/>
<proteinExistence type="predicted"/>
<evidence type="ECO:0000313" key="2">
    <source>
        <dbReference type="Proteomes" id="UP000228593"/>
    </source>
</evidence>
<dbReference type="EMBL" id="PDOB01000003">
    <property type="protein sequence ID" value="PIL41167.1"/>
    <property type="molecule type" value="Genomic_DNA"/>
</dbReference>
<protein>
    <submittedName>
        <fullName evidence="1">Uncharacterized protein</fullName>
    </submittedName>
</protein>